<proteinExistence type="inferred from homology"/>
<keyword evidence="4" id="KW-1185">Reference proteome</keyword>
<protein>
    <recommendedName>
        <fullName evidence="2">Profilin</fullName>
    </recommendedName>
</protein>
<accession>A0A6G1Q6V1</accession>
<comment type="similarity">
    <text evidence="1 2">Belongs to the profilin family.</text>
</comment>
<dbReference type="InterPro" id="IPR048278">
    <property type="entry name" value="PFN"/>
</dbReference>
<dbReference type="GO" id="GO:0005737">
    <property type="term" value="C:cytoplasm"/>
    <property type="evidence" value="ECO:0007669"/>
    <property type="project" value="TreeGrafter"/>
</dbReference>
<dbReference type="Pfam" id="PF00235">
    <property type="entry name" value="Profilin"/>
    <property type="match status" value="1"/>
</dbReference>
<dbReference type="AlphaFoldDB" id="A0A6G1Q6V1"/>
<dbReference type="Gene3D" id="3.30.450.30">
    <property type="entry name" value="Dynein light chain 2a, cytoplasmic"/>
    <property type="match status" value="1"/>
</dbReference>
<dbReference type="InterPro" id="IPR027310">
    <property type="entry name" value="Profilin_CS"/>
</dbReference>
<dbReference type="InterPro" id="IPR036140">
    <property type="entry name" value="PFN_sf"/>
</dbReference>
<evidence type="ECO:0000313" key="3">
    <source>
        <dbReference type="EMBL" id="KAF3698351.1"/>
    </source>
</evidence>
<evidence type="ECO:0000256" key="2">
    <source>
        <dbReference type="RuleBase" id="RU003909"/>
    </source>
</evidence>
<dbReference type="SUPFAM" id="SSF55770">
    <property type="entry name" value="Profilin (actin-binding protein)"/>
    <property type="match status" value="1"/>
</dbReference>
<dbReference type="PROSITE" id="PS00414">
    <property type="entry name" value="PROFILIN"/>
    <property type="match status" value="1"/>
</dbReference>
<organism evidence="3 4">
    <name type="scientific">Channa argus</name>
    <name type="common">Northern snakehead</name>
    <name type="synonym">Ophicephalus argus</name>
    <dbReference type="NCBI Taxonomy" id="215402"/>
    <lineage>
        <taxon>Eukaryota</taxon>
        <taxon>Metazoa</taxon>
        <taxon>Chordata</taxon>
        <taxon>Craniata</taxon>
        <taxon>Vertebrata</taxon>
        <taxon>Euteleostomi</taxon>
        <taxon>Actinopterygii</taxon>
        <taxon>Neopterygii</taxon>
        <taxon>Teleostei</taxon>
        <taxon>Neoteleostei</taxon>
        <taxon>Acanthomorphata</taxon>
        <taxon>Anabantaria</taxon>
        <taxon>Anabantiformes</taxon>
        <taxon>Channoidei</taxon>
        <taxon>Channidae</taxon>
        <taxon>Channa</taxon>
    </lineage>
</organism>
<reference evidence="3 4" key="1">
    <citation type="submission" date="2019-02" db="EMBL/GenBank/DDBJ databases">
        <title>Opniocepnalus argus genome.</title>
        <authorList>
            <person name="Zhou C."/>
            <person name="Xiao S."/>
        </authorList>
    </citation>
    <scope>NUCLEOTIDE SEQUENCE [LARGE SCALE GENOMIC DNA]</scope>
    <source>
        <strain evidence="3">OARG1902GOOAL</strain>
        <tissue evidence="3">Muscle</tissue>
    </source>
</reference>
<dbReference type="InterPro" id="IPR005455">
    <property type="entry name" value="PFN_euk"/>
</dbReference>
<evidence type="ECO:0000313" key="4">
    <source>
        <dbReference type="Proteomes" id="UP000503349"/>
    </source>
</evidence>
<dbReference type="GO" id="GO:0030833">
    <property type="term" value="P:regulation of actin filament polymerization"/>
    <property type="evidence" value="ECO:0007669"/>
    <property type="project" value="TreeGrafter"/>
</dbReference>
<name>A0A6G1Q6V1_CHAAH</name>
<dbReference type="EMBL" id="CM015724">
    <property type="protein sequence ID" value="KAF3698351.1"/>
    <property type="molecule type" value="Genomic_DNA"/>
</dbReference>
<dbReference type="SMART" id="SM00392">
    <property type="entry name" value="PROF"/>
    <property type="match status" value="1"/>
</dbReference>
<dbReference type="CDD" id="cd00148">
    <property type="entry name" value="PROF"/>
    <property type="match status" value="1"/>
</dbReference>
<dbReference type="GO" id="GO:0032233">
    <property type="term" value="P:positive regulation of actin filament bundle assembly"/>
    <property type="evidence" value="ECO:0007669"/>
    <property type="project" value="TreeGrafter"/>
</dbReference>
<reference evidence="4" key="2">
    <citation type="submission" date="2019-02" db="EMBL/GenBank/DDBJ databases">
        <title>Opniocepnalus argus Var Kimnra genome.</title>
        <authorList>
            <person name="Zhou C."/>
            <person name="Xiao S."/>
        </authorList>
    </citation>
    <scope>NUCLEOTIDE SEQUENCE [LARGE SCALE GENOMIC DNA]</scope>
</reference>
<keyword evidence="2" id="KW-0009">Actin-binding</keyword>
<evidence type="ECO:0000256" key="1">
    <source>
        <dbReference type="ARBA" id="ARBA00010058"/>
    </source>
</evidence>
<dbReference type="GO" id="GO:0003779">
    <property type="term" value="F:actin binding"/>
    <property type="evidence" value="ECO:0007669"/>
    <property type="project" value="UniProtKB-KW"/>
</dbReference>
<dbReference type="Proteomes" id="UP000503349">
    <property type="component" value="Chromosome 13"/>
</dbReference>
<dbReference type="PANTHER" id="PTHR13936">
    <property type="entry name" value="PROFILIN"/>
    <property type="match status" value="1"/>
</dbReference>
<sequence>MSWQSYVDNIMTPDASGVCPVRAAAICGFKQGCSVWASSGLNVTPEEIKALSGDSKIFAQCGPKIGGVKCRMLRDNKETDGMFSIDFKTSADAEGNTYSVCVGFTHTALIIAMGTKEASGGQISSKLYSIISYLRGAGM</sequence>
<gene>
    <name evidence="3" type="ORF">EXN66_Car014032</name>
</gene>